<comment type="subcellular location">
    <subcellularLocation>
        <location evidence="1">Nucleus</location>
    </subcellularLocation>
</comment>
<keyword evidence="5" id="KW-0539">Nucleus</keyword>
<dbReference type="Gene3D" id="2.170.150.80">
    <property type="entry name" value="NAC domain"/>
    <property type="match status" value="1"/>
</dbReference>
<keyword evidence="2" id="KW-0805">Transcription regulation</keyword>
<evidence type="ECO:0000256" key="5">
    <source>
        <dbReference type="ARBA" id="ARBA00023242"/>
    </source>
</evidence>
<keyword evidence="3" id="KW-0238">DNA-binding</keyword>
<dbReference type="SUPFAM" id="SSF101941">
    <property type="entry name" value="NAC domain"/>
    <property type="match status" value="1"/>
</dbReference>
<feature type="domain" description="NAC" evidence="6">
    <location>
        <begin position="4"/>
        <end position="153"/>
    </location>
</feature>
<evidence type="ECO:0000256" key="3">
    <source>
        <dbReference type="ARBA" id="ARBA00023125"/>
    </source>
</evidence>
<evidence type="ECO:0000256" key="2">
    <source>
        <dbReference type="ARBA" id="ARBA00023015"/>
    </source>
</evidence>
<keyword evidence="4" id="KW-0804">Transcription</keyword>
<evidence type="ECO:0000256" key="4">
    <source>
        <dbReference type="ARBA" id="ARBA00023163"/>
    </source>
</evidence>
<dbReference type="Pfam" id="PF02365">
    <property type="entry name" value="NAM"/>
    <property type="match status" value="1"/>
</dbReference>
<dbReference type="GO" id="GO:0006355">
    <property type="term" value="P:regulation of DNA-templated transcription"/>
    <property type="evidence" value="ECO:0007669"/>
    <property type="project" value="InterPro"/>
</dbReference>
<evidence type="ECO:0000313" key="7">
    <source>
        <dbReference type="EMBL" id="KAL0385072.1"/>
    </source>
</evidence>
<evidence type="ECO:0000259" key="6">
    <source>
        <dbReference type="PROSITE" id="PS51005"/>
    </source>
</evidence>
<dbReference type="PROSITE" id="PS51005">
    <property type="entry name" value="NAC"/>
    <property type="match status" value="1"/>
</dbReference>
<sequence length="179" mass="20642">MQVFKIGERFEPSDKECLAYLLHKVTGHAIMPSFFISIPTIDIYGEEAQHPSLIFPASDHEENYFYARLKKANMNDDDQVHSRASGKGVWAKCGKKYIVDSKIGLLGFLTLFKYEGQTDHEWLLKEYTLSNKYKNCCVNMEYLDFVFCMVKRNPEVKADPAKRDESLIQDLIDEVLTQG</sequence>
<reference evidence="7" key="1">
    <citation type="submission" date="2020-06" db="EMBL/GenBank/DDBJ databases">
        <authorList>
            <person name="Li T."/>
            <person name="Hu X."/>
            <person name="Zhang T."/>
            <person name="Song X."/>
            <person name="Zhang H."/>
            <person name="Dai N."/>
            <person name="Sheng W."/>
            <person name="Hou X."/>
            <person name="Wei L."/>
        </authorList>
    </citation>
    <scope>NUCLEOTIDE SEQUENCE</scope>
    <source>
        <strain evidence="7">G02</strain>
        <tissue evidence="7">Leaf</tissue>
    </source>
</reference>
<dbReference type="AlphaFoldDB" id="A0AAW2RYX2"/>
<evidence type="ECO:0000256" key="1">
    <source>
        <dbReference type="ARBA" id="ARBA00004123"/>
    </source>
</evidence>
<dbReference type="EMBL" id="JACGWJ010000012">
    <property type="protein sequence ID" value="KAL0385072.1"/>
    <property type="molecule type" value="Genomic_DNA"/>
</dbReference>
<dbReference type="InterPro" id="IPR003441">
    <property type="entry name" value="NAC-dom"/>
</dbReference>
<protein>
    <recommendedName>
        <fullName evidence="6">NAC domain-containing protein</fullName>
    </recommendedName>
</protein>
<proteinExistence type="predicted"/>
<reference evidence="7" key="2">
    <citation type="journal article" date="2024" name="Plant">
        <title>Genomic evolution and insights into agronomic trait innovations of Sesamum species.</title>
        <authorList>
            <person name="Miao H."/>
            <person name="Wang L."/>
            <person name="Qu L."/>
            <person name="Liu H."/>
            <person name="Sun Y."/>
            <person name="Le M."/>
            <person name="Wang Q."/>
            <person name="Wei S."/>
            <person name="Zheng Y."/>
            <person name="Lin W."/>
            <person name="Duan Y."/>
            <person name="Cao H."/>
            <person name="Xiong S."/>
            <person name="Wang X."/>
            <person name="Wei L."/>
            <person name="Li C."/>
            <person name="Ma Q."/>
            <person name="Ju M."/>
            <person name="Zhao R."/>
            <person name="Li G."/>
            <person name="Mu C."/>
            <person name="Tian Q."/>
            <person name="Mei H."/>
            <person name="Zhang T."/>
            <person name="Gao T."/>
            <person name="Zhang H."/>
        </authorList>
    </citation>
    <scope>NUCLEOTIDE SEQUENCE</scope>
    <source>
        <strain evidence="7">G02</strain>
    </source>
</reference>
<comment type="caution">
    <text evidence="7">The sequence shown here is derived from an EMBL/GenBank/DDBJ whole genome shotgun (WGS) entry which is preliminary data.</text>
</comment>
<dbReference type="GO" id="GO:0003677">
    <property type="term" value="F:DNA binding"/>
    <property type="evidence" value="ECO:0007669"/>
    <property type="project" value="UniProtKB-KW"/>
</dbReference>
<dbReference type="GO" id="GO:0005634">
    <property type="term" value="C:nucleus"/>
    <property type="evidence" value="ECO:0007669"/>
    <property type="project" value="UniProtKB-SubCell"/>
</dbReference>
<organism evidence="7">
    <name type="scientific">Sesamum radiatum</name>
    <name type="common">Black benniseed</name>
    <dbReference type="NCBI Taxonomy" id="300843"/>
    <lineage>
        <taxon>Eukaryota</taxon>
        <taxon>Viridiplantae</taxon>
        <taxon>Streptophyta</taxon>
        <taxon>Embryophyta</taxon>
        <taxon>Tracheophyta</taxon>
        <taxon>Spermatophyta</taxon>
        <taxon>Magnoliopsida</taxon>
        <taxon>eudicotyledons</taxon>
        <taxon>Gunneridae</taxon>
        <taxon>Pentapetalae</taxon>
        <taxon>asterids</taxon>
        <taxon>lamiids</taxon>
        <taxon>Lamiales</taxon>
        <taxon>Pedaliaceae</taxon>
        <taxon>Sesamum</taxon>
    </lineage>
</organism>
<accession>A0AAW2RYX2</accession>
<dbReference type="PANTHER" id="PTHR31989">
    <property type="entry name" value="NAC DOMAIN-CONTAINING PROTEIN 82-RELATED"/>
    <property type="match status" value="1"/>
</dbReference>
<name>A0AAW2RYX2_SESRA</name>
<dbReference type="InterPro" id="IPR036093">
    <property type="entry name" value="NAC_dom_sf"/>
</dbReference>
<gene>
    <name evidence="7" type="ORF">Sradi_2901500</name>
</gene>